<feature type="region of interest" description="Disordered" evidence="1">
    <location>
        <begin position="1"/>
        <end position="51"/>
    </location>
</feature>
<name>A0A9J5YAP4_SOLCO</name>
<accession>A0A9J5YAP4</accession>
<feature type="compositionally biased region" description="Basic residues" evidence="1">
    <location>
        <begin position="1"/>
        <end position="16"/>
    </location>
</feature>
<evidence type="ECO:0000256" key="1">
    <source>
        <dbReference type="SAM" id="MobiDB-lite"/>
    </source>
</evidence>
<keyword evidence="3" id="KW-1185">Reference proteome</keyword>
<dbReference type="OrthoDB" id="1742245at2759"/>
<evidence type="ECO:0000313" key="2">
    <source>
        <dbReference type="EMBL" id="KAG5597210.1"/>
    </source>
</evidence>
<organism evidence="2 3">
    <name type="scientific">Solanum commersonii</name>
    <name type="common">Commerson's wild potato</name>
    <name type="synonym">Commerson's nightshade</name>
    <dbReference type="NCBI Taxonomy" id="4109"/>
    <lineage>
        <taxon>Eukaryota</taxon>
        <taxon>Viridiplantae</taxon>
        <taxon>Streptophyta</taxon>
        <taxon>Embryophyta</taxon>
        <taxon>Tracheophyta</taxon>
        <taxon>Spermatophyta</taxon>
        <taxon>Magnoliopsida</taxon>
        <taxon>eudicotyledons</taxon>
        <taxon>Gunneridae</taxon>
        <taxon>Pentapetalae</taxon>
        <taxon>asterids</taxon>
        <taxon>lamiids</taxon>
        <taxon>Solanales</taxon>
        <taxon>Solanaceae</taxon>
        <taxon>Solanoideae</taxon>
        <taxon>Solaneae</taxon>
        <taxon>Solanum</taxon>
    </lineage>
</organism>
<proteinExistence type="predicted"/>
<gene>
    <name evidence="2" type="ORF">H5410_038442</name>
</gene>
<reference evidence="2 3" key="1">
    <citation type="submission" date="2020-09" db="EMBL/GenBank/DDBJ databases">
        <title>De no assembly of potato wild relative species, Solanum commersonii.</title>
        <authorList>
            <person name="Cho K."/>
        </authorList>
    </citation>
    <scope>NUCLEOTIDE SEQUENCE [LARGE SCALE GENOMIC DNA]</scope>
    <source>
        <strain evidence="2">LZ3.2</strain>
        <tissue evidence="2">Leaf</tissue>
    </source>
</reference>
<evidence type="ECO:0000313" key="3">
    <source>
        <dbReference type="Proteomes" id="UP000824120"/>
    </source>
</evidence>
<sequence length="150" mass="16986">MKISWSKRHQNHHIHHPSPPMLPPPSSSIAPPFPSLPPPPPHPTYSLLAASTTPPPFRNPYPLLTLPPPNYLPPSNLNYHFNFSQSSYDRVGIGLCSHLHRPLSTVLYVDYQNAKKITNDINVHKDTIRSPKPKGQKKIIKNSKKAHYIF</sequence>
<dbReference type="EMBL" id="JACXVP010000007">
    <property type="protein sequence ID" value="KAG5597210.1"/>
    <property type="molecule type" value="Genomic_DNA"/>
</dbReference>
<protein>
    <submittedName>
        <fullName evidence="2">Uncharacterized protein</fullName>
    </submittedName>
</protein>
<dbReference type="Proteomes" id="UP000824120">
    <property type="component" value="Chromosome 7"/>
</dbReference>
<feature type="compositionally biased region" description="Pro residues" evidence="1">
    <location>
        <begin position="17"/>
        <end position="43"/>
    </location>
</feature>
<comment type="caution">
    <text evidence="2">The sequence shown here is derived from an EMBL/GenBank/DDBJ whole genome shotgun (WGS) entry which is preliminary data.</text>
</comment>
<dbReference type="AlphaFoldDB" id="A0A9J5YAP4"/>